<dbReference type="SUPFAM" id="SSF53335">
    <property type="entry name" value="S-adenosyl-L-methionine-dependent methyltransferases"/>
    <property type="match status" value="1"/>
</dbReference>
<dbReference type="CDD" id="cd02440">
    <property type="entry name" value="AdoMet_MTases"/>
    <property type="match status" value="1"/>
</dbReference>
<keyword evidence="2 4" id="KW-0808">Transferase</keyword>
<dbReference type="PROSITE" id="PS00092">
    <property type="entry name" value="N6_MTASE"/>
    <property type="match status" value="1"/>
</dbReference>
<protein>
    <submittedName>
        <fullName evidence="4">16S rRNA (Guanine(966)-N(2))-methyltransferase RsmD</fullName>
        <ecNumber evidence="4">2.1.1.171</ecNumber>
    </submittedName>
</protein>
<dbReference type="RefSeq" id="WP_118176679.1">
    <property type="nucleotide sequence ID" value="NZ_CAJJOD010000011.1"/>
</dbReference>
<comment type="caution">
    <text evidence="4">The sequence shown here is derived from an EMBL/GenBank/DDBJ whole genome shotgun (WGS) entry which is preliminary data.</text>
</comment>
<dbReference type="EC" id="2.1.1.171" evidence="4"/>
<dbReference type="EMBL" id="QRHE01000012">
    <property type="protein sequence ID" value="RHF50691.1"/>
    <property type="molecule type" value="Genomic_DNA"/>
</dbReference>
<dbReference type="Pfam" id="PF03602">
    <property type="entry name" value="Cons_hypoth95"/>
    <property type="match status" value="1"/>
</dbReference>
<dbReference type="OrthoDB" id="9803017at2"/>
<reference evidence="4 5" key="1">
    <citation type="submission" date="2018-08" db="EMBL/GenBank/DDBJ databases">
        <title>A genome reference for cultivated species of the human gut microbiota.</title>
        <authorList>
            <person name="Zou Y."/>
            <person name="Xue W."/>
            <person name="Luo G."/>
        </authorList>
    </citation>
    <scope>NUCLEOTIDE SEQUENCE [LARGE SCALE GENOMIC DNA]</scope>
    <source>
        <strain evidence="4 5">AM25-21AC</strain>
    </source>
</reference>
<accession>A0A414NV35</accession>
<dbReference type="GO" id="GO:0052913">
    <property type="term" value="F:16S rRNA (guanine(966)-N(2))-methyltransferase activity"/>
    <property type="evidence" value="ECO:0007669"/>
    <property type="project" value="UniProtKB-EC"/>
</dbReference>
<feature type="region of interest" description="Disordered" evidence="3">
    <location>
        <begin position="1"/>
        <end position="23"/>
    </location>
</feature>
<evidence type="ECO:0000256" key="2">
    <source>
        <dbReference type="ARBA" id="ARBA00022679"/>
    </source>
</evidence>
<dbReference type="GO" id="GO:0003676">
    <property type="term" value="F:nucleic acid binding"/>
    <property type="evidence" value="ECO:0007669"/>
    <property type="project" value="InterPro"/>
</dbReference>
<dbReference type="Proteomes" id="UP000283442">
    <property type="component" value="Unassembled WGS sequence"/>
</dbReference>
<evidence type="ECO:0000256" key="1">
    <source>
        <dbReference type="ARBA" id="ARBA00022603"/>
    </source>
</evidence>
<dbReference type="InterPro" id="IPR002052">
    <property type="entry name" value="DNA_methylase_N6_adenine_CS"/>
</dbReference>
<dbReference type="PANTHER" id="PTHR43542:SF1">
    <property type="entry name" value="METHYLTRANSFERASE"/>
    <property type="match status" value="1"/>
</dbReference>
<dbReference type="InterPro" id="IPR029063">
    <property type="entry name" value="SAM-dependent_MTases_sf"/>
</dbReference>
<dbReference type="NCBIfam" id="TIGR00095">
    <property type="entry name" value="16S rRNA (guanine(966)-N(2))-methyltransferase RsmD"/>
    <property type="match status" value="1"/>
</dbReference>
<dbReference type="PANTHER" id="PTHR43542">
    <property type="entry name" value="METHYLTRANSFERASE"/>
    <property type="match status" value="1"/>
</dbReference>
<sequence length="190" mass="20891">MRIITGSARGCRLKTPKGQATRPTSDRIKESLFNILGSKVYGRKVLDIFAGTGNLGLEALSRGAASACFVDQATAALIRENAVHTRLQDRATVHGGDVFAQLARFEQGGASFDLIFCDPPYHKGLFERALTFFDESAVLAHDGILVVEHGADENTMPELAKLSCVLNRRYGHTTQLSFFQRKAYLEEEDI</sequence>
<gene>
    <name evidence="4" type="primary">rsmD</name>
    <name evidence="4" type="ORF">DW674_10200</name>
</gene>
<proteinExistence type="predicted"/>
<organism evidence="4 5">
    <name type="scientific">Mitsuokella multacida</name>
    <dbReference type="NCBI Taxonomy" id="52226"/>
    <lineage>
        <taxon>Bacteria</taxon>
        <taxon>Bacillati</taxon>
        <taxon>Bacillota</taxon>
        <taxon>Negativicutes</taxon>
        <taxon>Selenomonadales</taxon>
        <taxon>Selenomonadaceae</taxon>
        <taxon>Mitsuokella</taxon>
    </lineage>
</organism>
<dbReference type="AlphaFoldDB" id="A0A414NV35"/>
<name>A0A414NV35_9FIRM</name>
<keyword evidence="1 4" id="KW-0489">Methyltransferase</keyword>
<dbReference type="InterPro" id="IPR004398">
    <property type="entry name" value="RNA_MeTrfase_RsmD"/>
</dbReference>
<evidence type="ECO:0000313" key="4">
    <source>
        <dbReference type="EMBL" id="RHF50691.1"/>
    </source>
</evidence>
<dbReference type="Gene3D" id="3.40.50.150">
    <property type="entry name" value="Vaccinia Virus protein VP39"/>
    <property type="match status" value="1"/>
</dbReference>
<evidence type="ECO:0000313" key="5">
    <source>
        <dbReference type="Proteomes" id="UP000283442"/>
    </source>
</evidence>
<evidence type="ECO:0000256" key="3">
    <source>
        <dbReference type="SAM" id="MobiDB-lite"/>
    </source>
</evidence>
<dbReference type="PIRSF" id="PIRSF004553">
    <property type="entry name" value="CHP00095"/>
    <property type="match status" value="1"/>
</dbReference>